<proteinExistence type="predicted"/>
<gene>
    <name evidence="1" type="ORF">D1867_10690</name>
</gene>
<dbReference type="Pfam" id="PF16239">
    <property type="entry name" value="DUF4898"/>
    <property type="match status" value="1"/>
</dbReference>
<dbReference type="Proteomes" id="UP000440125">
    <property type="component" value="Unassembled WGS sequence"/>
</dbReference>
<comment type="caution">
    <text evidence="1">The sequence shown here is derived from an EMBL/GenBank/DDBJ whole genome shotgun (WGS) entry which is preliminary data.</text>
</comment>
<name>A0A6A9QG05_ACIIN</name>
<reference evidence="1 2" key="1">
    <citation type="submission" date="2019-10" db="EMBL/GenBank/DDBJ databases">
        <title>Genome Sequences from Six Type Strain Members of the Archaeal Family Sulfolobaceae: Acidianus ambivalens, Acidianus infernus, Metallosphaera prunae, Stygiolobus azoricus, Sulfolobus metallicus, and Sulfurisphaera ohwakuensis.</title>
        <authorList>
            <person name="Counts J.A."/>
            <person name="Kelly R.M."/>
        </authorList>
    </citation>
    <scope>NUCLEOTIDE SEQUENCE [LARGE SCALE GENOMIC DNA]</scope>
    <source>
        <strain evidence="1 2">DSM 3191</strain>
    </source>
</reference>
<keyword evidence="2" id="KW-1185">Reference proteome</keyword>
<dbReference type="AlphaFoldDB" id="A0A6A9QG05"/>
<sequence>MERKKEISEECLYYKEIPRSLISNYEKFFNFVLPKNVEDKEIIISVPETLFHEIEMIRNSISKVRKFKTVIITLDKSSNISICMK</sequence>
<dbReference type="EMBL" id="WFIY01000004">
    <property type="protein sequence ID" value="MUM65699.1"/>
    <property type="molecule type" value="Genomic_DNA"/>
</dbReference>
<accession>A0A6A9QG05</accession>
<dbReference type="RefSeq" id="WP_155864121.1">
    <property type="nucleotide sequence ID" value="NZ_WFIY01000004.1"/>
</dbReference>
<protein>
    <submittedName>
        <fullName evidence="1">DUF4898 domain-containing protein</fullName>
    </submittedName>
</protein>
<organism evidence="1 2">
    <name type="scientific">Acidianus infernus</name>
    <dbReference type="NCBI Taxonomy" id="12915"/>
    <lineage>
        <taxon>Archaea</taxon>
        <taxon>Thermoproteota</taxon>
        <taxon>Thermoprotei</taxon>
        <taxon>Sulfolobales</taxon>
        <taxon>Sulfolobaceae</taxon>
        <taxon>Acidianus</taxon>
    </lineage>
</organism>
<evidence type="ECO:0000313" key="2">
    <source>
        <dbReference type="Proteomes" id="UP000440125"/>
    </source>
</evidence>
<evidence type="ECO:0000313" key="1">
    <source>
        <dbReference type="EMBL" id="MUM65699.1"/>
    </source>
</evidence>
<dbReference type="OrthoDB" id="375582at2157"/>
<dbReference type="InterPro" id="IPR032603">
    <property type="entry name" value="DUF4898"/>
</dbReference>